<dbReference type="GO" id="GO:0005737">
    <property type="term" value="C:cytoplasm"/>
    <property type="evidence" value="ECO:0007669"/>
    <property type="project" value="TreeGrafter"/>
</dbReference>
<name>A0A8K0AI81_ANDGO</name>
<dbReference type="InterPro" id="IPR051468">
    <property type="entry name" value="Fungal_SecMetab_SDRs"/>
</dbReference>
<dbReference type="EMBL" id="VRVR01000004">
    <property type="protein sequence ID" value="KAF0853059.1"/>
    <property type="molecule type" value="Genomic_DNA"/>
</dbReference>
<dbReference type="PANTHER" id="PTHR43544">
    <property type="entry name" value="SHORT-CHAIN DEHYDROGENASE/REDUCTASE"/>
    <property type="match status" value="1"/>
</dbReference>
<gene>
    <name evidence="1" type="ORF">ANDGO_03715</name>
</gene>
<keyword evidence="2" id="KW-1185">Reference proteome</keyword>
<dbReference type="Proteomes" id="UP000799049">
    <property type="component" value="Unassembled WGS sequence"/>
</dbReference>
<dbReference type="GO" id="GO:0016491">
    <property type="term" value="F:oxidoreductase activity"/>
    <property type="evidence" value="ECO:0007669"/>
    <property type="project" value="TreeGrafter"/>
</dbReference>
<dbReference type="SUPFAM" id="SSF51735">
    <property type="entry name" value="NAD(P)-binding Rossmann-fold domains"/>
    <property type="match status" value="1"/>
</dbReference>
<sequence>MRGFLPILSLTTNMNPAKKTLPTVLRRLDSAARRNLHRLLQKKSQAYLRSLRKKCYCCRQYFDVSKSSHDKYDCMCVACGTQSWEKRNAVLDAQNKIAVVTGARVKIGFACAVRLLRGGAVVIATTRFPEDAVNRFSKQPDFEQWKSRLHVYGLDFRSIRAVEAFIEHLQHQYSHIDYLIQNAAQTIRMAADEYEKLYAIPLENPSNQSCIVETSQPVALLQATSCSNPLAVVGNTGHCDASSVVPLVPPPLKNSWYLKVEEVSTVEFVEVQLVNVTVPFLLCARLKSLLTASRSNSERMYVIHVTAVEGQFSQRSKSKYHVHNNMAKAALNMMTLTIAQDYARERIYVTAVDPGWADVDYRLKTVDFDGRLLKAPLDEWDSAARVLDPILVQSTAHGVLLKDFRSVSW</sequence>
<dbReference type="Pfam" id="PF00106">
    <property type="entry name" value="adh_short"/>
    <property type="match status" value="2"/>
</dbReference>
<accession>A0A8K0AI81</accession>
<dbReference type="InterPro" id="IPR036291">
    <property type="entry name" value="NAD(P)-bd_dom_sf"/>
</dbReference>
<dbReference type="Gene3D" id="3.40.50.720">
    <property type="entry name" value="NAD(P)-binding Rossmann-like Domain"/>
    <property type="match status" value="1"/>
</dbReference>
<protein>
    <submittedName>
        <fullName evidence="1">Conserved mitochondrial short chain dehydrogenase/reductase family oxidoreductase</fullName>
    </submittedName>
</protein>
<evidence type="ECO:0000313" key="2">
    <source>
        <dbReference type="Proteomes" id="UP000799049"/>
    </source>
</evidence>
<organism evidence="1 2">
    <name type="scientific">Andalucia godoyi</name>
    <name type="common">Flagellate</name>
    <dbReference type="NCBI Taxonomy" id="505711"/>
    <lineage>
        <taxon>Eukaryota</taxon>
        <taxon>Discoba</taxon>
        <taxon>Jakobida</taxon>
        <taxon>Andalucina</taxon>
        <taxon>Andaluciidae</taxon>
        <taxon>Andalucia</taxon>
    </lineage>
</organism>
<dbReference type="AlphaFoldDB" id="A0A8K0AI81"/>
<evidence type="ECO:0000313" key="1">
    <source>
        <dbReference type="EMBL" id="KAF0853059.1"/>
    </source>
</evidence>
<reference evidence="1" key="1">
    <citation type="submission" date="2019-09" db="EMBL/GenBank/DDBJ databases">
        <title>The Mitochondrial Proteome of the Jakobid, Andalucia godoyi, a Protist With the Most Gene-Rich and Bacteria-Like Mitochondrial Genome.</title>
        <authorList>
            <person name="Gray M.W."/>
            <person name="Burger G."/>
            <person name="Derelle R."/>
            <person name="Klimes V."/>
            <person name="Leger M."/>
            <person name="Sarrasin M."/>
            <person name="Vlcek C."/>
            <person name="Roger A.J."/>
            <person name="Elias M."/>
            <person name="Lang B.F."/>
        </authorList>
    </citation>
    <scope>NUCLEOTIDE SEQUENCE</scope>
    <source>
        <strain evidence="1">And28</strain>
    </source>
</reference>
<dbReference type="InterPro" id="IPR002347">
    <property type="entry name" value="SDR_fam"/>
</dbReference>
<dbReference type="PRINTS" id="PR00081">
    <property type="entry name" value="GDHRDH"/>
</dbReference>
<dbReference type="OrthoDB" id="191139at2759"/>
<proteinExistence type="predicted"/>
<dbReference type="CDD" id="cd05233">
    <property type="entry name" value="SDR_c"/>
    <property type="match status" value="1"/>
</dbReference>
<dbReference type="PANTHER" id="PTHR43544:SF10">
    <property type="entry name" value="SHORT-CHAIN DEHYDROGENASE_REDUCTASE FAMILY PROTEIN"/>
    <property type="match status" value="1"/>
</dbReference>
<comment type="caution">
    <text evidence="1">The sequence shown here is derived from an EMBL/GenBank/DDBJ whole genome shotgun (WGS) entry which is preliminary data.</text>
</comment>